<feature type="transmembrane region" description="Helical" evidence="1">
    <location>
        <begin position="115"/>
        <end position="136"/>
    </location>
</feature>
<keyword evidence="1" id="KW-0472">Membrane</keyword>
<gene>
    <name evidence="2" type="ordered locus">TREPR_3304</name>
</gene>
<dbReference type="InterPro" id="IPR010540">
    <property type="entry name" value="CmpB_TMEM229"/>
</dbReference>
<dbReference type="HOGENOM" id="CLU_1093896_0_0_12"/>
<protein>
    <submittedName>
        <fullName evidence="2">Permease</fullName>
    </submittedName>
</protein>
<keyword evidence="1" id="KW-1133">Transmembrane helix</keyword>
<evidence type="ECO:0000313" key="3">
    <source>
        <dbReference type="Proteomes" id="UP000009223"/>
    </source>
</evidence>
<dbReference type="Proteomes" id="UP000009223">
    <property type="component" value="Chromosome"/>
</dbReference>
<keyword evidence="1" id="KW-0812">Transmembrane</keyword>
<dbReference type="RefSeq" id="WP_015706972.1">
    <property type="nucleotide sequence ID" value="NC_015578.1"/>
</dbReference>
<accession>F5YKB1</accession>
<dbReference type="OrthoDB" id="9789229at2"/>
<evidence type="ECO:0000313" key="2">
    <source>
        <dbReference type="EMBL" id="AEF85829.1"/>
    </source>
</evidence>
<name>F5YKB1_TREPZ</name>
<organism evidence="2 3">
    <name type="scientific">Treponema primitia (strain ATCC BAA-887 / DSM 12427 / ZAS-2)</name>
    <dbReference type="NCBI Taxonomy" id="545694"/>
    <lineage>
        <taxon>Bacteria</taxon>
        <taxon>Pseudomonadati</taxon>
        <taxon>Spirochaetota</taxon>
        <taxon>Spirochaetia</taxon>
        <taxon>Spirochaetales</taxon>
        <taxon>Treponemataceae</taxon>
        <taxon>Treponema</taxon>
    </lineage>
</organism>
<reference evidence="3" key="1">
    <citation type="submission" date="2009-12" db="EMBL/GenBank/DDBJ databases">
        <title>Complete sequence of Treponema primitia strain ZAS-2.</title>
        <authorList>
            <person name="Tetu S.G."/>
            <person name="Matson E."/>
            <person name="Ren Q."/>
            <person name="Seshadri R."/>
            <person name="Elbourne L."/>
            <person name="Hassan K.A."/>
            <person name="Durkin A."/>
            <person name="Radune D."/>
            <person name="Mohamoud Y."/>
            <person name="Shay R."/>
            <person name="Jin S."/>
            <person name="Zhang X."/>
            <person name="Lucey K."/>
            <person name="Ballor N.R."/>
            <person name="Ottesen E."/>
            <person name="Rosenthal R."/>
            <person name="Allen A."/>
            <person name="Leadbetter J.R."/>
            <person name="Paulsen I.T."/>
        </authorList>
    </citation>
    <scope>NUCLEOTIDE SEQUENCE [LARGE SCALE GENOMIC DNA]</scope>
    <source>
        <strain evidence="3">ATCC BAA-887 / DSM 12427 / ZAS-2</strain>
    </source>
</reference>
<dbReference type="Pfam" id="PF06541">
    <property type="entry name" value="ABC_trans_CmpB"/>
    <property type="match status" value="1"/>
</dbReference>
<dbReference type="eggNOG" id="COG4905">
    <property type="taxonomic scope" value="Bacteria"/>
</dbReference>
<feature type="transmembrane region" description="Helical" evidence="1">
    <location>
        <begin position="74"/>
        <end position="94"/>
    </location>
</feature>
<reference evidence="2 3" key="2">
    <citation type="journal article" date="2011" name="ISME J.">
        <title>RNA-seq reveals cooperative metabolic interactions between two termite-gut spirochete species in co-culture.</title>
        <authorList>
            <person name="Rosenthal A.Z."/>
            <person name="Matson E.G."/>
            <person name="Eldar A."/>
            <person name="Leadbetter J.R."/>
        </authorList>
    </citation>
    <scope>NUCLEOTIDE SEQUENCE [LARGE SCALE GENOMIC DNA]</scope>
    <source>
        <strain evidence="3">ATCC BAA-887 / DSM 12427 / ZAS-2</strain>
    </source>
</reference>
<feature type="transmembrane region" description="Helical" evidence="1">
    <location>
        <begin position="142"/>
        <end position="163"/>
    </location>
</feature>
<dbReference type="EMBL" id="CP001843">
    <property type="protein sequence ID" value="AEF85829.1"/>
    <property type="molecule type" value="Genomic_DNA"/>
</dbReference>
<proteinExistence type="predicted"/>
<dbReference type="KEGG" id="tpi:TREPR_3304"/>
<feature type="transmembrane region" description="Helical" evidence="1">
    <location>
        <begin position="42"/>
        <end position="62"/>
    </location>
</feature>
<feature type="transmembrane region" description="Helical" evidence="1">
    <location>
        <begin position="12"/>
        <end position="30"/>
    </location>
</feature>
<evidence type="ECO:0000256" key="1">
    <source>
        <dbReference type="SAM" id="Phobius"/>
    </source>
</evidence>
<dbReference type="AlphaFoldDB" id="F5YKB1"/>
<sequence>MYTMIPQKLLSYFLYFGAMSFVGWIIEVLYRSSKEKRFVNAGFLSGPFVPIYGFGAVIITAIHVEVQSLPAVTAWVITLLSPTILEYFGGWLMETLFGMKLWDYHERRFNLSGRICLRFSIYWAFFAALLVLFIQPRVFTRIMVLGPYLSHFVAGGLLAYFIVDIDHSVKSIFNFKTFQKDIAALIEKGKEFHSVFGFSGDMDDKKLKLPMEVRRILKPLNAFPSLRRNFKEKLPAFPDWIRKHLEKRFWK</sequence>
<dbReference type="STRING" id="545694.TREPR_3304"/>
<keyword evidence="3" id="KW-1185">Reference proteome</keyword>